<name>A0A8S5RTQ8_9CAUD</name>
<protein>
    <submittedName>
        <fullName evidence="1">Uncharacterized protein</fullName>
    </submittedName>
</protein>
<proteinExistence type="predicted"/>
<organism evidence="1">
    <name type="scientific">Caudovirales sp. gcode 4</name>
    <dbReference type="NCBI Taxonomy" id="2838363"/>
    <lineage>
        <taxon>Viruses</taxon>
        <taxon>Duplodnaviria</taxon>
        <taxon>Heunggongvirae</taxon>
        <taxon>Uroviricota</taxon>
        <taxon>Caudoviricetes</taxon>
    </lineage>
</organism>
<evidence type="ECO:0000313" key="1">
    <source>
        <dbReference type="EMBL" id="DAE92665.1"/>
    </source>
</evidence>
<dbReference type="EMBL" id="BK059153">
    <property type="protein sequence ID" value="DAE92665.1"/>
    <property type="molecule type" value="Genomic_DNA"/>
</dbReference>
<reference evidence="1" key="1">
    <citation type="journal article" date="2021" name="Proc. Natl. Acad. Sci. U.S.A.">
        <title>A Catalog of Tens of Thousands of Viruses from Human Metagenomes Reveals Hidden Associations with Chronic Diseases.</title>
        <authorList>
            <person name="Tisza M.J."/>
            <person name="Buck C.B."/>
        </authorList>
    </citation>
    <scope>NUCLEOTIDE SEQUENCE</scope>
    <source>
        <strain evidence="1">CtKN96</strain>
    </source>
</reference>
<accession>A0A8S5RTQ8</accession>
<sequence length="118" mass="13732">MAKNYEKISETKFKWSEERHHEGEIDAIQYLQHLADQLNTMRKLVANANTIQDQFLQVVEYYNESRKVLKEAKEKLHLAVNVPDAIDLPECVSIIEIIPENLPKISIARDEAEEKNVE</sequence>